<dbReference type="GO" id="GO:0009401">
    <property type="term" value="P:phosphoenolpyruvate-dependent sugar phosphotransferase system"/>
    <property type="evidence" value="ECO:0007669"/>
    <property type="project" value="UniProtKB-KW"/>
</dbReference>
<dbReference type="GO" id="GO:0090563">
    <property type="term" value="F:protein-phosphocysteine-sugar phosphotransferase activity"/>
    <property type="evidence" value="ECO:0007669"/>
    <property type="project" value="TreeGrafter"/>
</dbReference>
<dbReference type="Pfam" id="PF02378">
    <property type="entry name" value="PTS_EIIC"/>
    <property type="match status" value="1"/>
</dbReference>
<evidence type="ECO:0000256" key="1">
    <source>
        <dbReference type="ARBA" id="ARBA00001655"/>
    </source>
</evidence>
<dbReference type="GO" id="GO:0022872">
    <property type="term" value="F:protein-N(PI)-phosphohistidine-mannitol phosphotransferase system transmembrane transporter activity"/>
    <property type="evidence" value="ECO:0007669"/>
    <property type="project" value="InterPro"/>
</dbReference>
<protein>
    <recommendedName>
        <fullName evidence="5">PTS system mannitol-specific EIICB component</fullName>
        <ecNumber evidence="4">2.7.1.197</ecNumber>
    </recommendedName>
    <alternativeName>
        <fullName evidence="15">EIICB-Mtl</fullName>
    </alternativeName>
</protein>
<evidence type="ECO:0000256" key="3">
    <source>
        <dbReference type="ARBA" id="ARBA00004651"/>
    </source>
</evidence>
<dbReference type="InterPro" id="IPR003501">
    <property type="entry name" value="PTS_EIIB_2/3"/>
</dbReference>
<name>A0A1X9LRS1_9MICO</name>
<proteinExistence type="predicted"/>
<evidence type="ECO:0000256" key="14">
    <source>
        <dbReference type="ARBA" id="ARBA00023136"/>
    </source>
</evidence>
<evidence type="ECO:0000256" key="7">
    <source>
        <dbReference type="ARBA" id="ARBA00022475"/>
    </source>
</evidence>
<dbReference type="InterPro" id="IPR013014">
    <property type="entry name" value="PTS_EIIC_2"/>
</dbReference>
<keyword evidence="12" id="KW-0812">Transmembrane</keyword>
<dbReference type="SUPFAM" id="SSF52794">
    <property type="entry name" value="PTS system IIB component-like"/>
    <property type="match status" value="1"/>
</dbReference>
<dbReference type="InterPro" id="IPR036095">
    <property type="entry name" value="PTS_EIIB-like_sf"/>
</dbReference>
<dbReference type="RefSeq" id="WP_085018760.1">
    <property type="nucleotide sequence ID" value="NZ_BMHD01000002.1"/>
</dbReference>
<gene>
    <name evidence="16" type="ORF">B5808_04815</name>
</gene>
<keyword evidence="9" id="KW-0762">Sugar transport</keyword>
<keyword evidence="11" id="KW-0598">Phosphotransferase system</keyword>
<keyword evidence="6" id="KW-0813">Transport</keyword>
<dbReference type="PANTHER" id="PTHR30181:SF2">
    <property type="entry name" value="PTS SYSTEM MANNITOL-SPECIFIC EIICBA COMPONENT"/>
    <property type="match status" value="1"/>
</dbReference>
<dbReference type="PROSITE" id="PS51104">
    <property type="entry name" value="PTS_EIIC_TYPE_2"/>
    <property type="match status" value="1"/>
</dbReference>
<evidence type="ECO:0000256" key="9">
    <source>
        <dbReference type="ARBA" id="ARBA00022597"/>
    </source>
</evidence>
<dbReference type="Pfam" id="PF02302">
    <property type="entry name" value="PTS_IIB"/>
    <property type="match status" value="1"/>
</dbReference>
<evidence type="ECO:0000256" key="10">
    <source>
        <dbReference type="ARBA" id="ARBA00022679"/>
    </source>
</evidence>
<keyword evidence="13" id="KW-1133">Transmembrane helix</keyword>
<dbReference type="Proteomes" id="UP000192775">
    <property type="component" value="Chromosome"/>
</dbReference>
<keyword evidence="14" id="KW-0472">Membrane</keyword>
<sequence length="534" mass="55555">MTTTSPPQAGAQKGGGARVRVQRFGTFLSGMVMPNIPAFIAWGLITSFFIATGWLPNGILGGFGNADLIGWQGAATALAQADDGTTFPQYVGLVSPMITYLLPLLIANTGGRMVYGARGGVVGTIATMGVIVGASIPMFIGAMIMGPLGAWLIKQIDKIWAGKIRPGFEMLVDNFSAGILGFLLALAGFFGIAPVVEFLSKALEAGVNWLISIGLLPLASILVEPGKVLFLNNAINHGVFTPLGVQQVAEQGKSILFLIEANPGPGLGILLAFSIFGIGLAKASAPGAIIIQFFGGIHEIYFPYVLSKPITILAAIAGGATGVAVNVLFNSGLRAPASPGSIFAVLLQTAPDSYIGVILSVICAAAVSFLVTAVILRASRKRDLLNENAGDLSAAIAQTEANKGKESSVLGNLRAEGVPAGDAEAVAEETSLLTDTRPIRNIVFACDAGMGSSAMGASVLRNKIKKAGIEGVTVVNKAIANLDDDVDLVITQRELTPRAQERTPSAEHVSVDNFMNSPRYDEVVDKLREQNAQA</sequence>
<evidence type="ECO:0000256" key="6">
    <source>
        <dbReference type="ARBA" id="ARBA00022448"/>
    </source>
</evidence>
<dbReference type="EMBL" id="CP020715">
    <property type="protein sequence ID" value="ARJ04620.1"/>
    <property type="molecule type" value="Genomic_DNA"/>
</dbReference>
<keyword evidence="10" id="KW-0808">Transferase</keyword>
<dbReference type="InterPro" id="IPR050893">
    <property type="entry name" value="Sugar_PTS"/>
</dbReference>
<comment type="catalytic activity">
    <reaction evidence="1">
        <text>D-mannitol(out) + N(pros)-phospho-L-histidyl-[protein] = D-mannitol 1-phosphate(in) + L-histidyl-[protein]</text>
        <dbReference type="Rhea" id="RHEA:33363"/>
        <dbReference type="Rhea" id="RHEA-COMP:9745"/>
        <dbReference type="Rhea" id="RHEA-COMP:9746"/>
        <dbReference type="ChEBI" id="CHEBI:16899"/>
        <dbReference type="ChEBI" id="CHEBI:29979"/>
        <dbReference type="ChEBI" id="CHEBI:61381"/>
        <dbReference type="ChEBI" id="CHEBI:64837"/>
        <dbReference type="EC" id="2.7.1.197"/>
    </reaction>
</comment>
<dbReference type="PANTHER" id="PTHR30181">
    <property type="entry name" value="MANNITOL PERMEASE IIC COMPONENT"/>
    <property type="match status" value="1"/>
</dbReference>
<accession>A0A1X9LRS1</accession>
<evidence type="ECO:0000313" key="17">
    <source>
        <dbReference type="Proteomes" id="UP000192775"/>
    </source>
</evidence>
<dbReference type="InterPro" id="IPR013011">
    <property type="entry name" value="PTS_EIIB_2"/>
</dbReference>
<dbReference type="FunFam" id="3.40.50.2300:FF:000047">
    <property type="entry name" value="PTS system mannitol-specific transporter subunit IICBA"/>
    <property type="match status" value="1"/>
</dbReference>
<dbReference type="InterPro" id="IPR003352">
    <property type="entry name" value="PTS_EIIC"/>
</dbReference>
<dbReference type="Gene3D" id="3.40.50.2300">
    <property type="match status" value="1"/>
</dbReference>
<evidence type="ECO:0000256" key="11">
    <source>
        <dbReference type="ARBA" id="ARBA00022683"/>
    </source>
</evidence>
<dbReference type="PROSITE" id="PS51099">
    <property type="entry name" value="PTS_EIIB_TYPE_2"/>
    <property type="match status" value="1"/>
</dbReference>
<keyword evidence="7" id="KW-1003">Cell membrane</keyword>
<reference evidence="16 17" key="1">
    <citation type="submission" date="2017-04" db="EMBL/GenBank/DDBJ databases">
        <authorList>
            <person name="Afonso C.L."/>
            <person name="Miller P.J."/>
            <person name="Scott M.A."/>
            <person name="Spackman E."/>
            <person name="Goraichik I."/>
            <person name="Dimitrov K.M."/>
            <person name="Suarez D.L."/>
            <person name="Swayne D.E."/>
        </authorList>
    </citation>
    <scope>NUCLEOTIDE SEQUENCE [LARGE SCALE GENOMIC DNA]</scope>
    <source>
        <strain evidence="17">XA(T)</strain>
    </source>
</reference>
<evidence type="ECO:0000256" key="12">
    <source>
        <dbReference type="ARBA" id="ARBA00022692"/>
    </source>
</evidence>
<dbReference type="GO" id="GO:0005886">
    <property type="term" value="C:plasma membrane"/>
    <property type="evidence" value="ECO:0007669"/>
    <property type="project" value="UniProtKB-SubCell"/>
</dbReference>
<dbReference type="EC" id="2.7.1.197" evidence="4"/>
<evidence type="ECO:0000313" key="16">
    <source>
        <dbReference type="EMBL" id="ARJ04620.1"/>
    </source>
</evidence>
<evidence type="ECO:0000256" key="8">
    <source>
        <dbReference type="ARBA" id="ARBA00022553"/>
    </source>
</evidence>
<dbReference type="KEGG" id="cphy:B5808_04815"/>
<keyword evidence="8" id="KW-0597">Phosphoprotein</keyword>
<evidence type="ECO:0000256" key="15">
    <source>
        <dbReference type="ARBA" id="ARBA00033349"/>
    </source>
</evidence>
<evidence type="ECO:0000256" key="4">
    <source>
        <dbReference type="ARBA" id="ARBA00011909"/>
    </source>
</evidence>
<evidence type="ECO:0000256" key="2">
    <source>
        <dbReference type="ARBA" id="ARBA00002434"/>
    </source>
</evidence>
<organism evidence="16 17">
    <name type="scientific">Cnuibacter physcomitrellae</name>
    <dbReference type="NCBI Taxonomy" id="1619308"/>
    <lineage>
        <taxon>Bacteria</taxon>
        <taxon>Bacillati</taxon>
        <taxon>Actinomycetota</taxon>
        <taxon>Actinomycetes</taxon>
        <taxon>Micrococcales</taxon>
        <taxon>Microbacteriaceae</taxon>
        <taxon>Cnuibacter</taxon>
    </lineage>
</organism>
<comment type="subcellular location">
    <subcellularLocation>
        <location evidence="3">Cell membrane</location>
        <topology evidence="3">Multi-pass membrane protein</topology>
    </subcellularLocation>
</comment>
<dbReference type="STRING" id="1619308.B5808_04815"/>
<evidence type="ECO:0000256" key="5">
    <source>
        <dbReference type="ARBA" id="ARBA00021825"/>
    </source>
</evidence>
<comment type="function">
    <text evidence="2">The phosphoenolpyruvate-dependent sugar phosphotransferase system (sugar PTS), a major carbohydrate active transport system, catalyzes the phosphorylation of incoming sugar substrates concomitantly with their translocation across the cell membrane. The enzyme II CmtAB PTS system is involved in D-mannitol transport.</text>
</comment>
<keyword evidence="17" id="KW-1185">Reference proteome</keyword>
<dbReference type="AlphaFoldDB" id="A0A1X9LRS1"/>
<dbReference type="CDD" id="cd05567">
    <property type="entry name" value="PTS_IIB_mannitol"/>
    <property type="match status" value="1"/>
</dbReference>
<dbReference type="InterPro" id="IPR029503">
    <property type="entry name" value="PTS_EIIB_mannitol"/>
</dbReference>
<evidence type="ECO:0000256" key="13">
    <source>
        <dbReference type="ARBA" id="ARBA00022989"/>
    </source>
</evidence>